<organism evidence="4 5">
    <name type="scientific">Nonomuraea longispora</name>
    <dbReference type="NCBI Taxonomy" id="1848320"/>
    <lineage>
        <taxon>Bacteria</taxon>
        <taxon>Bacillati</taxon>
        <taxon>Actinomycetota</taxon>
        <taxon>Actinomycetes</taxon>
        <taxon>Streptosporangiales</taxon>
        <taxon>Streptosporangiaceae</taxon>
        <taxon>Nonomuraea</taxon>
    </lineage>
</organism>
<reference evidence="4 5" key="1">
    <citation type="submission" date="2019-02" db="EMBL/GenBank/DDBJ databases">
        <title>Draft genome sequences of novel Actinobacteria.</title>
        <authorList>
            <person name="Sahin N."/>
            <person name="Ay H."/>
            <person name="Saygin H."/>
        </authorList>
    </citation>
    <scope>NUCLEOTIDE SEQUENCE [LARGE SCALE GENOMIC DNA]</scope>
    <source>
        <strain evidence="4 5">KC201</strain>
    </source>
</reference>
<evidence type="ECO:0000256" key="3">
    <source>
        <dbReference type="SAM" id="MobiDB-lite"/>
    </source>
</evidence>
<evidence type="ECO:0000313" key="5">
    <source>
        <dbReference type="Proteomes" id="UP000295157"/>
    </source>
</evidence>
<dbReference type="Proteomes" id="UP000295157">
    <property type="component" value="Unassembled WGS sequence"/>
</dbReference>
<dbReference type="InterPro" id="IPR008928">
    <property type="entry name" value="6-hairpin_glycosidase_sf"/>
</dbReference>
<name>A0A4R4NHY7_9ACTN</name>
<comment type="similarity">
    <text evidence="2">Belongs to the glycosyl hydrolase 88 family.</text>
</comment>
<dbReference type="AlphaFoldDB" id="A0A4R4NHY7"/>
<feature type="region of interest" description="Disordered" evidence="3">
    <location>
        <begin position="1"/>
        <end position="21"/>
    </location>
</feature>
<dbReference type="InterPro" id="IPR012341">
    <property type="entry name" value="6hp_glycosidase-like_sf"/>
</dbReference>
<dbReference type="GO" id="GO:0000272">
    <property type="term" value="P:polysaccharide catabolic process"/>
    <property type="evidence" value="ECO:0007669"/>
    <property type="project" value="TreeGrafter"/>
</dbReference>
<dbReference type="Gene3D" id="1.50.10.10">
    <property type="match status" value="1"/>
</dbReference>
<gene>
    <name evidence="4" type="ORF">E1267_14050</name>
</gene>
<dbReference type="EMBL" id="SMJZ01000043">
    <property type="protein sequence ID" value="TDC07220.1"/>
    <property type="molecule type" value="Genomic_DNA"/>
</dbReference>
<proteinExistence type="inferred from homology"/>
<dbReference type="SUPFAM" id="SSF48208">
    <property type="entry name" value="Six-hairpin glycosidases"/>
    <property type="match status" value="1"/>
</dbReference>
<evidence type="ECO:0000256" key="1">
    <source>
        <dbReference type="ARBA" id="ARBA00022801"/>
    </source>
</evidence>
<dbReference type="PANTHER" id="PTHR36845:SF1">
    <property type="entry name" value="HYDROLASE, PUTATIVE (AFU_ORTHOLOGUE AFUA_7G05090)-RELATED"/>
    <property type="match status" value="1"/>
</dbReference>
<dbReference type="OrthoDB" id="428577at2"/>
<evidence type="ECO:0000256" key="2">
    <source>
        <dbReference type="ARBA" id="ARBA00038358"/>
    </source>
</evidence>
<dbReference type="GO" id="GO:0052757">
    <property type="term" value="F:chondroitin hydrolase activity"/>
    <property type="evidence" value="ECO:0007669"/>
    <property type="project" value="TreeGrafter"/>
</dbReference>
<accession>A0A4R4NHY7</accession>
<feature type="compositionally biased region" description="Basic residues" evidence="3">
    <location>
        <begin position="1"/>
        <end position="10"/>
    </location>
</feature>
<keyword evidence="5" id="KW-1185">Reference proteome</keyword>
<evidence type="ECO:0000313" key="4">
    <source>
        <dbReference type="EMBL" id="TDC07220.1"/>
    </source>
</evidence>
<sequence>MRNYRRRRLHATPPGRTSMSTSLALARERMVERAVRSRSVLSRGLPHWASGETGDWTVTPDGDWTGGAYVGELWLAHAFDPARVSAAHARAALDLMLPRLDHRTAFKGFGFYFGAAAATRLVDHAGTDMIALRAARVLTDMYDERLGLIPLGEDAEEASSVGAAESSIDSLQAIALLFWAADHTGDETFDRIATRHLERVLEIHVRQDGSVVQSSTLDPEDGRVLRTHTHKGYDDRSTWGRAQGWAMLYAAHAAVVRPEDPRWRDVARRTIDWWIAHVPEDLIAFWDFDDPAIPDTDRDTAATTMAIAAALRLAHALGEDGAPYRDFAERTAHAVVDRYLTPTDDTDGRPAGMLTGGCFTRRGTVRQQDAATNVELVFGSYFLLESLMVLTGVVPAGRI</sequence>
<keyword evidence="1 4" id="KW-0378">Hydrolase</keyword>
<dbReference type="PANTHER" id="PTHR36845">
    <property type="entry name" value="HYDROLASE, PUTATIVE (AFU_ORTHOLOGUE AFUA_7G05090)-RELATED"/>
    <property type="match status" value="1"/>
</dbReference>
<comment type="caution">
    <text evidence="4">The sequence shown here is derived from an EMBL/GenBank/DDBJ whole genome shotgun (WGS) entry which is preliminary data.</text>
</comment>
<dbReference type="InterPro" id="IPR052369">
    <property type="entry name" value="UG_Glycosaminoglycan_Hydrolase"/>
</dbReference>
<protein>
    <submittedName>
        <fullName evidence="4">Glycosyl hydrolase</fullName>
    </submittedName>
</protein>